<proteinExistence type="predicted"/>
<name>A0A8S5N0I7_9CAUD</name>
<protein>
    <submittedName>
        <fullName evidence="1">Uncharacterized protein</fullName>
    </submittedName>
</protein>
<organism evidence="1">
    <name type="scientific">Siphoviridae sp. ctpbb7</name>
    <dbReference type="NCBI Taxonomy" id="2826465"/>
    <lineage>
        <taxon>Viruses</taxon>
        <taxon>Duplodnaviria</taxon>
        <taxon>Heunggongvirae</taxon>
        <taxon>Uroviricota</taxon>
        <taxon>Caudoviricetes</taxon>
    </lineage>
</organism>
<dbReference type="EMBL" id="BK015035">
    <property type="protein sequence ID" value="DAD88113.1"/>
    <property type="molecule type" value="Genomic_DNA"/>
</dbReference>
<sequence length="196" mass="22453">MFLNEKTLNALMKKAYKTDGLVVAQTEDSWVYLAGRFWEVEIKREYIPKQTLANIIALAGELPEPRERFRSDKQGNQYEMEMPMSIDVKPYTMGPLIITNTLQIGTAGTVQRYLQDTDTGMLYLLNEAFINLREGSIDEEHGEYAPSDPFYSKVGVLWQNNICRMTAAFRHDKKNEKTLEALKGVDLTPSTLEDME</sequence>
<evidence type="ECO:0000313" key="1">
    <source>
        <dbReference type="EMBL" id="DAD88113.1"/>
    </source>
</evidence>
<reference evidence="1" key="1">
    <citation type="journal article" date="2021" name="Proc. Natl. Acad. Sci. U.S.A.">
        <title>A Catalog of Tens of Thousands of Viruses from Human Metagenomes Reveals Hidden Associations with Chronic Diseases.</title>
        <authorList>
            <person name="Tisza M.J."/>
            <person name="Buck C.B."/>
        </authorList>
    </citation>
    <scope>NUCLEOTIDE SEQUENCE</scope>
    <source>
        <strain evidence="1">Ctpbb7</strain>
    </source>
</reference>
<accession>A0A8S5N0I7</accession>